<evidence type="ECO:0000313" key="7">
    <source>
        <dbReference type="Proteomes" id="UP001199469"/>
    </source>
</evidence>
<gene>
    <name evidence="6" type="ORF">LQ327_07130</name>
</gene>
<keyword evidence="2 4" id="KW-0238">DNA-binding</keyword>
<accession>A0ABS8P4I7</accession>
<keyword evidence="3" id="KW-0804">Transcription</keyword>
<dbReference type="InterPro" id="IPR050109">
    <property type="entry name" value="HTH-type_TetR-like_transc_reg"/>
</dbReference>
<comment type="caution">
    <text evidence="6">The sequence shown here is derived from an EMBL/GenBank/DDBJ whole genome shotgun (WGS) entry which is preliminary data.</text>
</comment>
<sequence length="209" mass="22708">MPRPARFDRDAILDAALRVAAAHGPAGVTTDAVADEMGGHVGSIYYRFPTKDHLLAGLWLRAARAGQAGLLEALGREDLDEAFTSAVLHYPRWSREQTAAAQMLAAHGREQVTPHWPDELTEELAGVNDGLIRALDAFTRRWYGDVTAVRRRTITFAVLDLPAGAIRRYLVAGKPPPRSLDGPVLAAARAALAEEAEDTTATVVRDRPR</sequence>
<evidence type="ECO:0000313" key="6">
    <source>
        <dbReference type="EMBL" id="MCD2193158.1"/>
    </source>
</evidence>
<dbReference type="SUPFAM" id="SSF46689">
    <property type="entry name" value="Homeodomain-like"/>
    <property type="match status" value="1"/>
</dbReference>
<dbReference type="PANTHER" id="PTHR30055:SF234">
    <property type="entry name" value="HTH-TYPE TRANSCRIPTIONAL REGULATOR BETI"/>
    <property type="match status" value="1"/>
</dbReference>
<dbReference type="PANTHER" id="PTHR30055">
    <property type="entry name" value="HTH-TYPE TRANSCRIPTIONAL REGULATOR RUTR"/>
    <property type="match status" value="1"/>
</dbReference>
<dbReference type="Gene3D" id="1.10.357.10">
    <property type="entry name" value="Tetracycline Repressor, domain 2"/>
    <property type="match status" value="1"/>
</dbReference>
<feature type="DNA-binding region" description="H-T-H motif" evidence="4">
    <location>
        <begin position="29"/>
        <end position="48"/>
    </location>
</feature>
<dbReference type="Proteomes" id="UP001199469">
    <property type="component" value="Unassembled WGS sequence"/>
</dbReference>
<keyword evidence="7" id="KW-1185">Reference proteome</keyword>
<evidence type="ECO:0000256" key="3">
    <source>
        <dbReference type="ARBA" id="ARBA00023163"/>
    </source>
</evidence>
<reference evidence="6 7" key="1">
    <citation type="submission" date="2021-11" db="EMBL/GenBank/DDBJ databases">
        <title>Draft genome sequence of Actinomycetospora sp. SF1 isolated from the rhizosphere soil.</title>
        <authorList>
            <person name="Duangmal K."/>
            <person name="Chantavorakit T."/>
        </authorList>
    </citation>
    <scope>NUCLEOTIDE SEQUENCE [LARGE SCALE GENOMIC DNA]</scope>
    <source>
        <strain evidence="6 7">TBRC 5722</strain>
    </source>
</reference>
<name>A0ABS8P4I7_9PSEU</name>
<evidence type="ECO:0000256" key="2">
    <source>
        <dbReference type="ARBA" id="ARBA00023125"/>
    </source>
</evidence>
<organism evidence="6 7">
    <name type="scientific">Actinomycetospora endophytica</name>
    <dbReference type="NCBI Taxonomy" id="2291215"/>
    <lineage>
        <taxon>Bacteria</taxon>
        <taxon>Bacillati</taxon>
        <taxon>Actinomycetota</taxon>
        <taxon>Actinomycetes</taxon>
        <taxon>Pseudonocardiales</taxon>
        <taxon>Pseudonocardiaceae</taxon>
        <taxon>Actinomycetospora</taxon>
    </lineage>
</organism>
<feature type="domain" description="HTH tetR-type" evidence="5">
    <location>
        <begin position="6"/>
        <end position="66"/>
    </location>
</feature>
<dbReference type="InterPro" id="IPR001647">
    <property type="entry name" value="HTH_TetR"/>
</dbReference>
<keyword evidence="1" id="KW-0805">Transcription regulation</keyword>
<evidence type="ECO:0000256" key="1">
    <source>
        <dbReference type="ARBA" id="ARBA00023015"/>
    </source>
</evidence>
<dbReference type="PROSITE" id="PS50977">
    <property type="entry name" value="HTH_TETR_2"/>
    <property type="match status" value="1"/>
</dbReference>
<dbReference type="InterPro" id="IPR009057">
    <property type="entry name" value="Homeodomain-like_sf"/>
</dbReference>
<evidence type="ECO:0000259" key="5">
    <source>
        <dbReference type="PROSITE" id="PS50977"/>
    </source>
</evidence>
<protein>
    <submittedName>
        <fullName evidence="6">TetR/AcrR family transcriptional regulator</fullName>
    </submittedName>
</protein>
<dbReference type="Pfam" id="PF00440">
    <property type="entry name" value="TetR_N"/>
    <property type="match status" value="1"/>
</dbReference>
<dbReference type="EMBL" id="JAJNDB010000001">
    <property type="protein sequence ID" value="MCD2193158.1"/>
    <property type="molecule type" value="Genomic_DNA"/>
</dbReference>
<proteinExistence type="predicted"/>
<dbReference type="RefSeq" id="WP_230730864.1">
    <property type="nucleotide sequence ID" value="NZ_JAJNDB010000001.1"/>
</dbReference>
<evidence type="ECO:0000256" key="4">
    <source>
        <dbReference type="PROSITE-ProRule" id="PRU00335"/>
    </source>
</evidence>